<keyword evidence="1" id="KW-0547">Nucleotide-binding</keyword>
<dbReference type="AlphaFoldDB" id="A0A8J5LSM3"/>
<keyword evidence="4" id="KW-1185">Reference proteome</keyword>
<protein>
    <submittedName>
        <fullName evidence="3">Uncharacterized protein</fullName>
    </submittedName>
</protein>
<dbReference type="Proteomes" id="UP000734854">
    <property type="component" value="Unassembled WGS sequence"/>
</dbReference>
<organism evidence="3 4">
    <name type="scientific">Zingiber officinale</name>
    <name type="common">Ginger</name>
    <name type="synonym">Amomum zingiber</name>
    <dbReference type="NCBI Taxonomy" id="94328"/>
    <lineage>
        <taxon>Eukaryota</taxon>
        <taxon>Viridiplantae</taxon>
        <taxon>Streptophyta</taxon>
        <taxon>Embryophyta</taxon>
        <taxon>Tracheophyta</taxon>
        <taxon>Spermatophyta</taxon>
        <taxon>Magnoliopsida</taxon>
        <taxon>Liliopsida</taxon>
        <taxon>Zingiberales</taxon>
        <taxon>Zingiberaceae</taxon>
        <taxon>Zingiber</taxon>
    </lineage>
</organism>
<dbReference type="InterPro" id="IPR027417">
    <property type="entry name" value="P-loop_NTPase"/>
</dbReference>
<dbReference type="GO" id="GO:0005524">
    <property type="term" value="F:ATP binding"/>
    <property type="evidence" value="ECO:0007669"/>
    <property type="project" value="UniProtKB-KW"/>
</dbReference>
<gene>
    <name evidence="3" type="ORF">ZIOFF_019089</name>
</gene>
<accession>A0A8J5LSM3</accession>
<evidence type="ECO:0000313" key="4">
    <source>
        <dbReference type="Proteomes" id="UP000734854"/>
    </source>
</evidence>
<reference evidence="3 4" key="1">
    <citation type="submission" date="2020-08" db="EMBL/GenBank/DDBJ databases">
        <title>Plant Genome Project.</title>
        <authorList>
            <person name="Zhang R.-G."/>
        </authorList>
    </citation>
    <scope>NUCLEOTIDE SEQUENCE [LARGE SCALE GENOMIC DNA]</scope>
    <source>
        <tissue evidence="3">Rhizome</tissue>
    </source>
</reference>
<evidence type="ECO:0000256" key="2">
    <source>
        <dbReference type="ARBA" id="ARBA00022840"/>
    </source>
</evidence>
<proteinExistence type="predicted"/>
<dbReference type="GO" id="GO:0042626">
    <property type="term" value="F:ATPase-coupled transmembrane transporter activity"/>
    <property type="evidence" value="ECO:0007669"/>
    <property type="project" value="TreeGrafter"/>
</dbReference>
<name>A0A8J5LSM3_ZINOF</name>
<evidence type="ECO:0000313" key="3">
    <source>
        <dbReference type="EMBL" id="KAG6521955.1"/>
    </source>
</evidence>
<dbReference type="GO" id="GO:0016020">
    <property type="term" value="C:membrane"/>
    <property type="evidence" value="ECO:0007669"/>
    <property type="project" value="TreeGrafter"/>
</dbReference>
<keyword evidence="2" id="KW-0067">ATP-binding</keyword>
<dbReference type="Gene3D" id="3.40.50.300">
    <property type="entry name" value="P-loop containing nucleotide triphosphate hydrolases"/>
    <property type="match status" value="1"/>
</dbReference>
<sequence>MRDYKIAVYGTMDSVADPIQIIQGFPWMKEWKRGSCSHRRGMKIQDIEVLAAEFGRMWGGERVVLLGKVGVRSTERSKGNRCALLVALEPGERSEAFRRSVLFSQQESPCLSRRLPHAVSKAGENFSVRQRQLLNLSRALLRRSKILSLDEATVAVDVVYSQMADMAKEIVRTNGYSDGDQ</sequence>
<evidence type="ECO:0000256" key="1">
    <source>
        <dbReference type="ARBA" id="ARBA00022741"/>
    </source>
</evidence>
<comment type="caution">
    <text evidence="3">The sequence shown here is derived from an EMBL/GenBank/DDBJ whole genome shotgun (WGS) entry which is preliminary data.</text>
</comment>
<dbReference type="EMBL" id="JACMSC010000005">
    <property type="protein sequence ID" value="KAG6521955.1"/>
    <property type="molecule type" value="Genomic_DNA"/>
</dbReference>
<dbReference type="SUPFAM" id="SSF52540">
    <property type="entry name" value="P-loop containing nucleoside triphosphate hydrolases"/>
    <property type="match status" value="1"/>
</dbReference>
<dbReference type="InterPro" id="IPR050173">
    <property type="entry name" value="ABC_transporter_C-like"/>
</dbReference>
<dbReference type="PANTHER" id="PTHR24223">
    <property type="entry name" value="ATP-BINDING CASSETTE SUB-FAMILY C"/>
    <property type="match status" value="1"/>
</dbReference>